<accession>A0A1G7SQ86</accession>
<protein>
    <recommendedName>
        <fullName evidence="3">Winged helix DNA-binding domain-containing protein</fullName>
    </recommendedName>
</protein>
<proteinExistence type="predicted"/>
<reference evidence="1 2" key="1">
    <citation type="submission" date="2016-10" db="EMBL/GenBank/DDBJ databases">
        <authorList>
            <person name="de Groot N.N."/>
        </authorList>
    </citation>
    <scope>NUCLEOTIDE SEQUENCE [LARGE SCALE GENOMIC DNA]</scope>
    <source>
        <strain evidence="1 2">LMG 2247</strain>
    </source>
</reference>
<evidence type="ECO:0008006" key="3">
    <source>
        <dbReference type="Google" id="ProtNLM"/>
    </source>
</evidence>
<name>A0A1G7SQ86_9BURK</name>
<dbReference type="EMBL" id="FNCJ01000002">
    <property type="protein sequence ID" value="SDG24974.1"/>
    <property type="molecule type" value="Genomic_DNA"/>
</dbReference>
<gene>
    <name evidence="1" type="ORF">SAMN05216466_102608</name>
</gene>
<dbReference type="OrthoDB" id="9017764at2"/>
<dbReference type="AlphaFoldDB" id="A0A1G7SQ86"/>
<evidence type="ECO:0000313" key="2">
    <source>
        <dbReference type="Proteomes" id="UP000199706"/>
    </source>
</evidence>
<evidence type="ECO:0000313" key="1">
    <source>
        <dbReference type="EMBL" id="SDG24974.1"/>
    </source>
</evidence>
<organism evidence="1 2">
    <name type="scientific">Paraburkholderia phenazinium</name>
    <dbReference type="NCBI Taxonomy" id="60549"/>
    <lineage>
        <taxon>Bacteria</taxon>
        <taxon>Pseudomonadati</taxon>
        <taxon>Pseudomonadota</taxon>
        <taxon>Betaproteobacteria</taxon>
        <taxon>Burkholderiales</taxon>
        <taxon>Burkholderiaceae</taxon>
        <taxon>Paraburkholderia</taxon>
    </lineage>
</organism>
<dbReference type="RefSeq" id="WP_090682784.1">
    <property type="nucleotide sequence ID" value="NZ_CADERL010000002.1"/>
</dbReference>
<dbReference type="Proteomes" id="UP000199706">
    <property type="component" value="Unassembled WGS sequence"/>
</dbReference>
<sequence>MTRTPTLAETGSDAGNLLQFLAWVAAQPRTYEETMDAWRTSCPRLCAWEDATTGGLVDVIREDGTARADATVRLTSKGAAWLDSARTAATRPEASGAARL</sequence>